<evidence type="ECO:0000313" key="4">
    <source>
        <dbReference type="EMBL" id="MEQ4481957.1"/>
    </source>
</evidence>
<feature type="domain" description="SLH" evidence="3">
    <location>
        <begin position="820"/>
        <end position="873"/>
    </location>
</feature>
<organism evidence="4 5">
    <name type="scientific">Cohnella silvisoli</name>
    <dbReference type="NCBI Taxonomy" id="2873699"/>
    <lineage>
        <taxon>Bacteria</taxon>
        <taxon>Bacillati</taxon>
        <taxon>Bacillota</taxon>
        <taxon>Bacilli</taxon>
        <taxon>Bacillales</taxon>
        <taxon>Paenibacillaceae</taxon>
        <taxon>Cohnella</taxon>
    </lineage>
</organism>
<dbReference type="CDD" id="cd00063">
    <property type="entry name" value="FN3"/>
    <property type="match status" value="1"/>
</dbReference>
<feature type="chain" id="PRO_5045531977" evidence="1">
    <location>
        <begin position="28"/>
        <end position="873"/>
    </location>
</feature>
<dbReference type="InterPro" id="IPR001119">
    <property type="entry name" value="SLH_dom"/>
</dbReference>
<dbReference type="Proteomes" id="UP001493487">
    <property type="component" value="Unassembled WGS sequence"/>
</dbReference>
<dbReference type="InterPro" id="IPR013783">
    <property type="entry name" value="Ig-like_fold"/>
</dbReference>
<dbReference type="RefSeq" id="WP_232185362.1">
    <property type="nucleotide sequence ID" value="NZ_JAIOAP010000004.1"/>
</dbReference>
<comment type="caution">
    <text evidence="4">The sequence shown here is derived from an EMBL/GenBank/DDBJ whole genome shotgun (WGS) entry which is preliminary data.</text>
</comment>
<keyword evidence="5" id="KW-1185">Reference proteome</keyword>
<dbReference type="Pfam" id="PF00395">
    <property type="entry name" value="SLH"/>
    <property type="match status" value="3"/>
</dbReference>
<keyword evidence="1" id="KW-0732">Signal</keyword>
<dbReference type="EMBL" id="JASKHM010000003">
    <property type="protein sequence ID" value="MEQ4481957.1"/>
    <property type="molecule type" value="Genomic_DNA"/>
</dbReference>
<dbReference type="PANTHER" id="PTHR43308:SF5">
    <property type="entry name" value="S-LAYER PROTEIN _ PEPTIDOGLYCAN ENDO-BETA-N-ACETYLGLUCOSAMINIDASE"/>
    <property type="match status" value="1"/>
</dbReference>
<reference evidence="4 5" key="1">
    <citation type="journal article" date="2023" name="Genome Announc.">
        <title>Pan-Genome Analyses of the Genus Cohnella and Proposal of the Novel Species Cohnella silvisoli sp. nov., Isolated from Forest Soil.</title>
        <authorList>
            <person name="Wang C."/>
            <person name="Mao L."/>
            <person name="Bao G."/>
            <person name="Zhu H."/>
        </authorList>
    </citation>
    <scope>NUCLEOTIDE SEQUENCE [LARGE SCALE GENOMIC DNA]</scope>
    <source>
        <strain evidence="4 5">NL03-T5-1</strain>
    </source>
</reference>
<proteinExistence type="predicted"/>
<feature type="domain" description="Fibronectin type-III" evidence="2">
    <location>
        <begin position="395"/>
        <end position="486"/>
    </location>
</feature>
<dbReference type="PROSITE" id="PS50853">
    <property type="entry name" value="FN3"/>
    <property type="match status" value="1"/>
</dbReference>
<feature type="signal peptide" evidence="1">
    <location>
        <begin position="1"/>
        <end position="27"/>
    </location>
</feature>
<dbReference type="InterPro" id="IPR003961">
    <property type="entry name" value="FN3_dom"/>
</dbReference>
<dbReference type="SUPFAM" id="SSF49265">
    <property type="entry name" value="Fibronectin type III"/>
    <property type="match status" value="1"/>
</dbReference>
<evidence type="ECO:0000259" key="3">
    <source>
        <dbReference type="PROSITE" id="PS51272"/>
    </source>
</evidence>
<name>A0ABV1KR44_9BACL</name>
<dbReference type="Gene3D" id="2.60.40.10">
    <property type="entry name" value="Immunoglobulins"/>
    <property type="match status" value="2"/>
</dbReference>
<evidence type="ECO:0000256" key="1">
    <source>
        <dbReference type="SAM" id="SignalP"/>
    </source>
</evidence>
<gene>
    <name evidence="4" type="ORF">QJS35_06080</name>
</gene>
<evidence type="ECO:0000259" key="2">
    <source>
        <dbReference type="PROSITE" id="PS50853"/>
    </source>
</evidence>
<feature type="domain" description="SLH" evidence="3">
    <location>
        <begin position="759"/>
        <end position="817"/>
    </location>
</feature>
<dbReference type="SMART" id="SM00060">
    <property type="entry name" value="FN3"/>
    <property type="match status" value="2"/>
</dbReference>
<dbReference type="PANTHER" id="PTHR43308">
    <property type="entry name" value="OUTER MEMBRANE PROTEIN ALPHA-RELATED"/>
    <property type="match status" value="1"/>
</dbReference>
<dbReference type="Pfam" id="PF00041">
    <property type="entry name" value="fn3"/>
    <property type="match status" value="1"/>
</dbReference>
<dbReference type="InterPro" id="IPR051465">
    <property type="entry name" value="Cell_Envelope_Struct_Comp"/>
</dbReference>
<dbReference type="InterPro" id="IPR036116">
    <property type="entry name" value="FN3_sf"/>
</dbReference>
<accession>A0ABV1KR44</accession>
<sequence>MKSRVMSKISVVLLASMLLSMSLPVLAYAASYIKIVYDSSSGKISGIIYTDKSTVTLSTYSNNQWTDITSQTVGPIQEYLPPRSYDPVYYYLINGTLETGLSLDKIKVKEASWMTKVTEVISSVSDSVYSFENTAPDVGYGGFSYHFDDNNSTATIGIGWQAVQKPGVKGYRVYLDGNFIDQTRDTFFQLSDLPYQSKHQFAVSTVSSDGVESSLSYYSPMRVPSKLQTATVNINGKPNGYKLQHSDLILSFTSALNNPNDYPLNAKKTHLQLTLGDGNKVDFDGSEHRVPYQIQSSELDKSDFELVDEGGISIPIETFSYEYSHGAILKFTLSQVLQNDKVYTLRMSRSSSGTEISLPNINTNRGNLYLYIYDTIESPMNSFSMNNLVIGDGNPPAKPENLTFVEKDSQVDINWKANSEDDLQGYLVYLDGNLLTPTPITATQYSISGLTNGKKYHVNVAAVDYAGNRSLQAYAFPTPQGSTVDPGPGPGPGPVPGGAPVPPAKVEPGVKVIKPEDLKADNGKLPIKLAEGETQVKLPAGDGAITKDSVIELNSDKLTVEVPGSLLGQLQKLVSAEELKDAQISVSFDKLSNESAQEALKNTEGKLTNTTVKSAGDVYEFSLTIKTKDGKEQKLTVFDTPIKLKLKIADGADSKLLGVYYIGDNGQLEYVGGKIENGFMVADVSHFSKYAVLEFNKKFDDVATGHWAFNAITAMVAKHVITGVSETSFAPGQKVTRAEFAALLARKLNLKAKGQNQYSDVISKKWYSDDITAAVEAGIVKGRTKTKFGPEEVLTRQEMTVMIIKAYEIVSGNAVSNKEPSAFADEEKIAGWAVAAVSAASKLGFVQGQGNSLFDPLGTATRAEAAQIISKLE</sequence>
<protein>
    <submittedName>
        <fullName evidence="4">S-layer homology domain-containing protein</fullName>
    </submittedName>
</protein>
<evidence type="ECO:0000313" key="5">
    <source>
        <dbReference type="Proteomes" id="UP001493487"/>
    </source>
</evidence>
<feature type="domain" description="SLH" evidence="3">
    <location>
        <begin position="695"/>
        <end position="758"/>
    </location>
</feature>
<dbReference type="PROSITE" id="PS51272">
    <property type="entry name" value="SLH"/>
    <property type="match status" value="3"/>
</dbReference>